<dbReference type="AlphaFoldDB" id="A0A5E4XLD0"/>
<dbReference type="InterPro" id="IPR037185">
    <property type="entry name" value="EmrE-like"/>
</dbReference>
<name>A0A5E4XLD0_9BURK</name>
<gene>
    <name evidence="3" type="ORF">PEP31012_03979</name>
</gene>
<feature type="transmembrane region" description="Helical" evidence="1">
    <location>
        <begin position="57"/>
        <end position="76"/>
    </location>
</feature>
<keyword evidence="1" id="KW-0812">Transmembrane</keyword>
<reference evidence="3 4" key="1">
    <citation type="submission" date="2019-08" db="EMBL/GenBank/DDBJ databases">
        <authorList>
            <person name="Peeters C."/>
        </authorList>
    </citation>
    <scope>NUCLEOTIDE SEQUENCE [LARGE SCALE GENOMIC DNA]</scope>
    <source>
        <strain evidence="3 4">LMG 31012</strain>
    </source>
</reference>
<keyword evidence="4" id="KW-1185">Reference proteome</keyword>
<dbReference type="EMBL" id="CABPSH010000012">
    <property type="protein sequence ID" value="VVE36945.1"/>
    <property type="molecule type" value="Genomic_DNA"/>
</dbReference>
<protein>
    <submittedName>
        <fullName evidence="3">Membrane protein</fullName>
    </submittedName>
</protein>
<feature type="domain" description="EamA" evidence="2">
    <location>
        <begin position="2"/>
        <end position="72"/>
    </location>
</feature>
<dbReference type="Pfam" id="PF00892">
    <property type="entry name" value="EamA"/>
    <property type="match status" value="1"/>
</dbReference>
<evidence type="ECO:0000313" key="3">
    <source>
        <dbReference type="EMBL" id="VVE36945.1"/>
    </source>
</evidence>
<dbReference type="Proteomes" id="UP000400981">
    <property type="component" value="Unassembled WGS sequence"/>
</dbReference>
<keyword evidence="1" id="KW-1133">Transmembrane helix</keyword>
<sequence>MLFLLLSGVATRLSWLFYYRALRMAPASMVAPIDKLSVVFAIVLAMVFLGEPLTLRLAAGAALGVAGILVLAWPVGT</sequence>
<organism evidence="3 4">
    <name type="scientific">Pandoraea eparura</name>
    <dbReference type="NCBI Taxonomy" id="2508291"/>
    <lineage>
        <taxon>Bacteria</taxon>
        <taxon>Pseudomonadati</taxon>
        <taxon>Pseudomonadota</taxon>
        <taxon>Betaproteobacteria</taxon>
        <taxon>Burkholderiales</taxon>
        <taxon>Burkholderiaceae</taxon>
        <taxon>Pandoraea</taxon>
    </lineage>
</organism>
<proteinExistence type="predicted"/>
<dbReference type="SUPFAM" id="SSF103481">
    <property type="entry name" value="Multidrug resistance efflux transporter EmrE"/>
    <property type="match status" value="1"/>
</dbReference>
<dbReference type="Gene3D" id="1.10.3730.20">
    <property type="match status" value="1"/>
</dbReference>
<keyword evidence="1" id="KW-0472">Membrane</keyword>
<dbReference type="InterPro" id="IPR000620">
    <property type="entry name" value="EamA_dom"/>
</dbReference>
<feature type="transmembrane region" description="Helical" evidence="1">
    <location>
        <begin position="30"/>
        <end position="50"/>
    </location>
</feature>
<dbReference type="OrthoDB" id="9806718at2"/>
<dbReference type="GO" id="GO:0016020">
    <property type="term" value="C:membrane"/>
    <property type="evidence" value="ECO:0007669"/>
    <property type="project" value="InterPro"/>
</dbReference>
<evidence type="ECO:0000313" key="4">
    <source>
        <dbReference type="Proteomes" id="UP000400981"/>
    </source>
</evidence>
<accession>A0A5E4XLD0</accession>
<dbReference type="RefSeq" id="WP_150591033.1">
    <property type="nucleotide sequence ID" value="NZ_CABPSH010000012.1"/>
</dbReference>
<evidence type="ECO:0000256" key="1">
    <source>
        <dbReference type="SAM" id="Phobius"/>
    </source>
</evidence>
<evidence type="ECO:0000259" key="2">
    <source>
        <dbReference type="Pfam" id="PF00892"/>
    </source>
</evidence>